<gene>
    <name evidence="1" type="ORF">AWU65_03795</name>
</gene>
<organism evidence="1 2">
    <name type="scientific">Paenibacillus glucanolyticus</name>
    <dbReference type="NCBI Taxonomy" id="59843"/>
    <lineage>
        <taxon>Bacteria</taxon>
        <taxon>Bacillati</taxon>
        <taxon>Bacillota</taxon>
        <taxon>Bacilli</taxon>
        <taxon>Bacillales</taxon>
        <taxon>Paenibacillaceae</taxon>
        <taxon>Paenibacillus</taxon>
    </lineage>
</organism>
<comment type="caution">
    <text evidence="1">The sequence shown here is derived from an EMBL/GenBank/DDBJ whole genome shotgun (WGS) entry which is preliminary data.</text>
</comment>
<reference evidence="1" key="1">
    <citation type="journal article" date="2016" name="Genome Announc.">
        <title>Draft genomes of two strains of Paenibacillus glucanolyticus with capability to degrade lignocellulose.</title>
        <authorList>
            <person name="Mathews S.L."/>
            <person name="Pawlak J."/>
            <person name="Grunden A.M."/>
        </authorList>
    </citation>
    <scope>NUCLEOTIDE SEQUENCE [LARGE SCALE GENOMIC DNA]</scope>
    <source>
        <strain evidence="1">SLM1</strain>
    </source>
</reference>
<dbReference type="RefSeq" id="WP_063477620.1">
    <property type="nucleotide sequence ID" value="NZ_JBCMWP010000019.1"/>
</dbReference>
<evidence type="ECO:0000313" key="1">
    <source>
        <dbReference type="EMBL" id="KZS45114.1"/>
    </source>
</evidence>
<accession>A0A163GRL0</accession>
<proteinExistence type="predicted"/>
<dbReference type="AlphaFoldDB" id="A0A163GRL0"/>
<sequence>MDKEFKDMTWKELIAFFTSEYLIPGAGDYIAGEIVTRLIAEIMPNKESWEEKFLEALYELPNLIAQKIEENDLRNYLAYVRNVMEQIINYGTTKDKTKLDDIEAEAQKAVTLLASLGRKGVTGLALAMTHHLLVIKIISTDYKPDYSKLLGIKAKAYKKEIKVAVDQILEEESKWLGEIQFMEVMMPLDMQVEERVRRTGINLPVQDSYKQGFYMFRFKHETESFISEFGYSLIDFEAERIEEAKINIEQKWNEYKSTLLVEHLEPFKELHADLIAVVDNWGNFPIE</sequence>
<evidence type="ECO:0000313" key="2">
    <source>
        <dbReference type="Proteomes" id="UP000076796"/>
    </source>
</evidence>
<dbReference type="Proteomes" id="UP000076796">
    <property type="component" value="Unassembled WGS sequence"/>
</dbReference>
<protein>
    <submittedName>
        <fullName evidence="1">Uncharacterized protein</fullName>
    </submittedName>
</protein>
<dbReference type="EMBL" id="LWMH01000001">
    <property type="protein sequence ID" value="KZS45114.1"/>
    <property type="molecule type" value="Genomic_DNA"/>
</dbReference>
<keyword evidence="2" id="KW-1185">Reference proteome</keyword>
<name>A0A163GRL0_9BACL</name>